<proteinExistence type="predicted"/>
<comment type="caution">
    <text evidence="1">The sequence shown here is derived from an EMBL/GenBank/DDBJ whole genome shotgun (WGS) entry which is preliminary data.</text>
</comment>
<protein>
    <submittedName>
        <fullName evidence="1">Uncharacterized protein</fullName>
    </submittedName>
</protein>
<gene>
    <name evidence="1" type="ORF">ADUPG1_002439</name>
</gene>
<evidence type="ECO:0000313" key="2">
    <source>
        <dbReference type="Proteomes" id="UP001057375"/>
    </source>
</evidence>
<name>A0ABQ5KL97_9EUKA</name>
<reference evidence="1" key="1">
    <citation type="submission" date="2022-03" db="EMBL/GenBank/DDBJ databases">
        <title>Draft genome sequence of Aduncisulcus paluster, a free-living microaerophilic Fornicata.</title>
        <authorList>
            <person name="Yuyama I."/>
            <person name="Kume K."/>
            <person name="Tamura T."/>
            <person name="Inagaki Y."/>
            <person name="Hashimoto T."/>
        </authorList>
    </citation>
    <scope>NUCLEOTIDE SEQUENCE</scope>
    <source>
        <strain evidence="1">NY0171</strain>
    </source>
</reference>
<sequence>PSIDTHVSMLSPGHRSVADSQQLSLKQPSIIFFLPRYDAPLSSSFRSFEPSLAIIEEARRALALRDHLVSPTPPLSTPSSSSMSSIPILDPPVSMPSPRHIPDEFILKALFSLCQNIVPSLPPQPSFFRRAANLSPVGHAFIAKSCRKGVVTLSFLSEVARL</sequence>
<dbReference type="Proteomes" id="UP001057375">
    <property type="component" value="Unassembled WGS sequence"/>
</dbReference>
<feature type="non-terminal residue" evidence="1">
    <location>
        <position position="1"/>
    </location>
</feature>
<organism evidence="1 2">
    <name type="scientific">Aduncisulcus paluster</name>
    <dbReference type="NCBI Taxonomy" id="2918883"/>
    <lineage>
        <taxon>Eukaryota</taxon>
        <taxon>Metamonada</taxon>
        <taxon>Carpediemonas-like organisms</taxon>
        <taxon>Aduncisulcus</taxon>
    </lineage>
</organism>
<keyword evidence="2" id="KW-1185">Reference proteome</keyword>
<accession>A0ABQ5KL97</accession>
<feature type="non-terminal residue" evidence="1">
    <location>
        <position position="162"/>
    </location>
</feature>
<dbReference type="EMBL" id="BQXS01002846">
    <property type="protein sequence ID" value="GKT33274.1"/>
    <property type="molecule type" value="Genomic_DNA"/>
</dbReference>
<evidence type="ECO:0000313" key="1">
    <source>
        <dbReference type="EMBL" id="GKT33274.1"/>
    </source>
</evidence>